<evidence type="ECO:0000313" key="2">
    <source>
        <dbReference type="EMBL" id="MZL78961.1"/>
    </source>
</evidence>
<comment type="caution">
    <text evidence="2">The sequence shown here is derived from an EMBL/GenBank/DDBJ whole genome shotgun (WGS) entry which is preliminary data.</text>
</comment>
<accession>A0ABW9X856</accession>
<organism evidence="2 3">
    <name type="scientific">Blautia massiliensis</name>
    <name type="common">ex Durand et al. 2017</name>
    <dbReference type="NCBI Taxonomy" id="1737424"/>
    <lineage>
        <taxon>Bacteria</taxon>
        <taxon>Bacillati</taxon>
        <taxon>Bacillota</taxon>
        <taxon>Clostridia</taxon>
        <taxon>Lachnospirales</taxon>
        <taxon>Lachnospiraceae</taxon>
        <taxon>Blautia</taxon>
    </lineage>
</organism>
<sequence length="53" mass="5904">MKKKIIATLFITIIATSAFLMGHATTATEKTMIAVEDVTDWNTDGKEISLIRY</sequence>
<dbReference type="Proteomes" id="UP000452293">
    <property type="component" value="Unassembled WGS sequence"/>
</dbReference>
<evidence type="ECO:0000256" key="1">
    <source>
        <dbReference type="SAM" id="SignalP"/>
    </source>
</evidence>
<gene>
    <name evidence="2" type="ORF">GT718_16830</name>
</gene>
<name>A0ABW9X856_9FIRM</name>
<feature type="signal peptide" evidence="1">
    <location>
        <begin position="1"/>
        <end position="20"/>
    </location>
</feature>
<proteinExistence type="predicted"/>
<dbReference type="RefSeq" id="WP_161206399.1">
    <property type="nucleotide sequence ID" value="NZ_WWVV01000029.1"/>
</dbReference>
<dbReference type="EMBL" id="WWVW01000053">
    <property type="protein sequence ID" value="MZL78961.1"/>
    <property type="molecule type" value="Genomic_DNA"/>
</dbReference>
<reference evidence="2 3" key="1">
    <citation type="journal article" date="2019" name="Nat. Med.">
        <title>A library of human gut bacterial isolates paired with longitudinal multiomics data enables mechanistic microbiome research.</title>
        <authorList>
            <person name="Poyet M."/>
            <person name="Groussin M."/>
            <person name="Gibbons S.M."/>
            <person name="Avila-Pacheco J."/>
            <person name="Jiang X."/>
            <person name="Kearney S.M."/>
            <person name="Perrotta A.R."/>
            <person name="Berdy B."/>
            <person name="Zhao S."/>
            <person name="Lieberman T.D."/>
            <person name="Swanson P.K."/>
            <person name="Smith M."/>
            <person name="Roesemann S."/>
            <person name="Alexander J.E."/>
            <person name="Rich S.A."/>
            <person name="Livny J."/>
            <person name="Vlamakis H."/>
            <person name="Clish C."/>
            <person name="Bullock K."/>
            <person name="Deik A."/>
            <person name="Scott J."/>
            <person name="Pierce K.A."/>
            <person name="Xavier R.J."/>
            <person name="Alm E.J."/>
        </authorList>
    </citation>
    <scope>NUCLEOTIDE SEQUENCE [LARGE SCALE GENOMIC DNA]</scope>
    <source>
        <strain evidence="2 3">BIOML-A1</strain>
    </source>
</reference>
<feature type="chain" id="PRO_5045184881" evidence="1">
    <location>
        <begin position="21"/>
        <end position="53"/>
    </location>
</feature>
<evidence type="ECO:0000313" key="3">
    <source>
        <dbReference type="Proteomes" id="UP000452293"/>
    </source>
</evidence>
<keyword evidence="3" id="KW-1185">Reference proteome</keyword>
<protein>
    <submittedName>
        <fullName evidence="2">Uncharacterized protein</fullName>
    </submittedName>
</protein>
<keyword evidence="1" id="KW-0732">Signal</keyword>